<dbReference type="EMBL" id="JAHUZN010000003">
    <property type="protein sequence ID" value="KAG8498654.1"/>
    <property type="molecule type" value="Genomic_DNA"/>
</dbReference>
<gene>
    <name evidence="2" type="ORF">CXB51_004931</name>
</gene>
<dbReference type="AlphaFoldDB" id="A0A8J6D7L7"/>
<name>A0A8J6D7L7_9ROSI</name>
<comment type="caution">
    <text evidence="2">The sequence shown here is derived from an EMBL/GenBank/DDBJ whole genome shotgun (WGS) entry which is preliminary data.</text>
</comment>
<dbReference type="PANTHER" id="PTHR33116:SF86">
    <property type="entry name" value="REVERSE TRANSCRIPTASE DOMAIN-CONTAINING PROTEIN"/>
    <property type="match status" value="1"/>
</dbReference>
<dbReference type="Proteomes" id="UP000701853">
    <property type="component" value="Chromosome 3"/>
</dbReference>
<dbReference type="PANTHER" id="PTHR33116">
    <property type="entry name" value="REVERSE TRANSCRIPTASE ZINC-BINDING DOMAIN-CONTAINING PROTEIN-RELATED-RELATED"/>
    <property type="match status" value="1"/>
</dbReference>
<evidence type="ECO:0000313" key="3">
    <source>
        <dbReference type="Proteomes" id="UP000701853"/>
    </source>
</evidence>
<keyword evidence="3" id="KW-1185">Reference proteome</keyword>
<feature type="signal peptide" evidence="1">
    <location>
        <begin position="1"/>
        <end position="23"/>
    </location>
</feature>
<accession>A0A8J6D7L7</accession>
<protein>
    <recommendedName>
        <fullName evidence="4">Reverse transcriptase zinc-binding domain-containing protein</fullName>
    </recommendedName>
</protein>
<evidence type="ECO:0008006" key="4">
    <source>
        <dbReference type="Google" id="ProtNLM"/>
    </source>
</evidence>
<evidence type="ECO:0000313" key="2">
    <source>
        <dbReference type="EMBL" id="KAG8498654.1"/>
    </source>
</evidence>
<proteinExistence type="predicted"/>
<organism evidence="2 3">
    <name type="scientific">Gossypium anomalum</name>
    <dbReference type="NCBI Taxonomy" id="47600"/>
    <lineage>
        <taxon>Eukaryota</taxon>
        <taxon>Viridiplantae</taxon>
        <taxon>Streptophyta</taxon>
        <taxon>Embryophyta</taxon>
        <taxon>Tracheophyta</taxon>
        <taxon>Spermatophyta</taxon>
        <taxon>Magnoliopsida</taxon>
        <taxon>eudicotyledons</taxon>
        <taxon>Gunneridae</taxon>
        <taxon>Pentapetalae</taxon>
        <taxon>rosids</taxon>
        <taxon>malvids</taxon>
        <taxon>Malvales</taxon>
        <taxon>Malvaceae</taxon>
        <taxon>Malvoideae</taxon>
        <taxon>Gossypium</taxon>
    </lineage>
</organism>
<keyword evidence="1" id="KW-0732">Signal</keyword>
<evidence type="ECO:0000256" key="1">
    <source>
        <dbReference type="SAM" id="SignalP"/>
    </source>
</evidence>
<sequence length="407" mass="45943">MRRGSQFLINFIVFCATASKCQTVKDILRAYEFASGQAVNYQKSGVMFSFNTKLLDKQAAWLNLGVTAPVDHVAQALLVYCMSVFLLSLGTCEELQRMMNSFWWGLSGANNKGIRWFSWDRLCDPKKLWGERGAGGSIFDIFTVSTDNALPAGMESNEGANPSLIWRSIFSTKALLKKGTRWRFGNGTDICVFVDPYLAVDDYFFVQSDPLDGLEDMRVNELLTGDGLAWDKAFIDGILAPSDVSQIPKIPGFVLCKSRPLERGFNMDLGYVRCGALESLKHVRMWCPKAVEDFIDNLLELLDTDRRDHGLLVTWSLWFHRNIRYWKAIDVGTTAIVAFVVQFLQDRKDAQATFMQVQQPPAVNCLRQSAWVKPTQPWGKCNVDGSLFPVVAIWEALSWLRSMGIDH</sequence>
<dbReference type="OrthoDB" id="1166703at2759"/>
<feature type="chain" id="PRO_5035319623" description="Reverse transcriptase zinc-binding domain-containing protein" evidence="1">
    <location>
        <begin position="24"/>
        <end position="407"/>
    </location>
</feature>
<reference evidence="2 3" key="1">
    <citation type="journal article" date="2021" name="bioRxiv">
        <title>The Gossypium anomalum genome as a resource for cotton improvement and evolutionary analysis of hybrid incompatibility.</title>
        <authorList>
            <person name="Grover C.E."/>
            <person name="Yuan D."/>
            <person name="Arick M.A."/>
            <person name="Miller E.R."/>
            <person name="Hu G."/>
            <person name="Peterson D.G."/>
            <person name="Wendel J.F."/>
            <person name="Udall J.A."/>
        </authorList>
    </citation>
    <scope>NUCLEOTIDE SEQUENCE [LARGE SCALE GENOMIC DNA]</scope>
    <source>
        <strain evidence="2">JFW-Udall</strain>
        <tissue evidence="2">Leaf</tissue>
    </source>
</reference>